<dbReference type="InterPro" id="IPR001610">
    <property type="entry name" value="PAC"/>
</dbReference>
<evidence type="ECO:0000259" key="5">
    <source>
        <dbReference type="PROSITE" id="PS50113"/>
    </source>
</evidence>
<dbReference type="InterPro" id="IPR050903">
    <property type="entry name" value="Bact_Chemotaxis_MeTrfase"/>
</dbReference>
<organism evidence="6 7">
    <name type="scientific">Dechloromonas agitata</name>
    <dbReference type="NCBI Taxonomy" id="73030"/>
    <lineage>
        <taxon>Bacteria</taxon>
        <taxon>Pseudomonadati</taxon>
        <taxon>Pseudomonadota</taxon>
        <taxon>Betaproteobacteria</taxon>
        <taxon>Rhodocyclales</taxon>
        <taxon>Azonexaceae</taxon>
        <taxon>Dechloromonas</taxon>
    </lineage>
</organism>
<dbReference type="InterPro" id="IPR004089">
    <property type="entry name" value="MCPsignal_dom"/>
</dbReference>
<dbReference type="Pfam" id="PF08448">
    <property type="entry name" value="PAS_4"/>
    <property type="match status" value="1"/>
</dbReference>
<keyword evidence="2" id="KW-0175">Coiled coil</keyword>
<dbReference type="PROSITE" id="PS50113">
    <property type="entry name" value="PAC"/>
    <property type="match status" value="1"/>
</dbReference>
<sequence>MFCKKYQERIVQLENRLAASQSVLAALDRSLAVIELSPDGRILAVNDNFCRTVGYAADELVGREHRLLCDPTFAASPDYAAFWNQLRRGDFYQGLIKRRQQSGRDIWLQATYNPILDSRGQVAKVVKFASDATAQVNEAAGQKAMIEAIERSTAVIEFNVDGTVLRANDNFLRTVGYAANEIVGRHHRLFCAPEIVNSAEYASFWERLGRGEFITGRFSRRDRQGREIWLEASYNPVFDPEGRVLKVVKFATDVTQQVQRLQAEQQGTATAYEVAQTTRDIAHDSKAIILQTVDKMQSIAAIVEQSAGLVDTLGKQTSGITSIVNTIKEIADQTNLLALNAAIEAARAGESGRGFAVVADEVGKLAERTGKSTGEISRMIADIQAETASVTASMDSGLRAVNEGVALASDAGEAIQKMHGGALRVVEVIQELAAGTTR</sequence>
<dbReference type="InterPro" id="IPR035965">
    <property type="entry name" value="PAS-like_dom_sf"/>
</dbReference>
<dbReference type="PROSITE" id="PS50111">
    <property type="entry name" value="CHEMOTAXIS_TRANSDUC_2"/>
    <property type="match status" value="1"/>
</dbReference>
<dbReference type="SUPFAM" id="SSF55785">
    <property type="entry name" value="PYP-like sensor domain (PAS domain)"/>
    <property type="match status" value="2"/>
</dbReference>
<comment type="caution">
    <text evidence="6">The sequence shown here is derived from an EMBL/GenBank/DDBJ whole genome shotgun (WGS) entry which is preliminary data.</text>
</comment>
<dbReference type="PANTHER" id="PTHR24422">
    <property type="entry name" value="CHEMOTAXIS PROTEIN METHYLTRANSFERASE"/>
    <property type="match status" value="1"/>
</dbReference>
<dbReference type="PROSITE" id="PS50112">
    <property type="entry name" value="PAS"/>
    <property type="match status" value="2"/>
</dbReference>
<proteinExistence type="predicted"/>
<feature type="domain" description="PAC" evidence="5">
    <location>
        <begin position="212"/>
        <end position="266"/>
    </location>
</feature>
<evidence type="ECO:0000256" key="2">
    <source>
        <dbReference type="SAM" id="Coils"/>
    </source>
</evidence>
<feature type="domain" description="PAS" evidence="4">
    <location>
        <begin position="141"/>
        <end position="185"/>
    </location>
</feature>
<evidence type="ECO:0000259" key="3">
    <source>
        <dbReference type="PROSITE" id="PS50111"/>
    </source>
</evidence>
<dbReference type="SUPFAM" id="SSF58104">
    <property type="entry name" value="Methyl-accepting chemotaxis protein (MCP) signaling domain"/>
    <property type="match status" value="1"/>
</dbReference>
<dbReference type="Pfam" id="PF00015">
    <property type="entry name" value="MCPsignal"/>
    <property type="match status" value="1"/>
</dbReference>
<protein>
    <submittedName>
        <fullName evidence="6">PAS domain-containing methyl-accepting chemotaxis protein</fullName>
    </submittedName>
</protein>
<dbReference type="InterPro" id="IPR013655">
    <property type="entry name" value="PAS_fold_3"/>
</dbReference>
<feature type="domain" description="PAS" evidence="4">
    <location>
        <begin position="33"/>
        <end position="63"/>
    </location>
</feature>
<dbReference type="Gene3D" id="1.10.287.950">
    <property type="entry name" value="Methyl-accepting chemotaxis protein"/>
    <property type="match status" value="1"/>
</dbReference>
<dbReference type="CDD" id="cd11386">
    <property type="entry name" value="MCP_signal"/>
    <property type="match status" value="1"/>
</dbReference>
<dbReference type="SMART" id="SM00283">
    <property type="entry name" value="MA"/>
    <property type="match status" value="1"/>
</dbReference>
<name>A0A930BXN9_9RHOO</name>
<dbReference type="Pfam" id="PF08447">
    <property type="entry name" value="PAS_3"/>
    <property type="match status" value="1"/>
</dbReference>
<evidence type="ECO:0000256" key="1">
    <source>
        <dbReference type="PROSITE-ProRule" id="PRU00284"/>
    </source>
</evidence>
<evidence type="ECO:0000259" key="4">
    <source>
        <dbReference type="PROSITE" id="PS50112"/>
    </source>
</evidence>
<dbReference type="EMBL" id="JABZMI010000297">
    <property type="protein sequence ID" value="MBF1165883.1"/>
    <property type="molecule type" value="Genomic_DNA"/>
</dbReference>
<accession>A0A930BXN9</accession>
<gene>
    <name evidence="6" type="ORF">HXL68_12695</name>
</gene>
<dbReference type="AlphaFoldDB" id="A0A930BXN9"/>
<feature type="domain" description="Methyl-accepting transducer" evidence="3">
    <location>
        <begin position="251"/>
        <end position="438"/>
    </location>
</feature>
<dbReference type="GO" id="GO:0007165">
    <property type="term" value="P:signal transduction"/>
    <property type="evidence" value="ECO:0007669"/>
    <property type="project" value="UniProtKB-KW"/>
</dbReference>
<dbReference type="NCBIfam" id="TIGR00229">
    <property type="entry name" value="sensory_box"/>
    <property type="match status" value="2"/>
</dbReference>
<dbReference type="Proteomes" id="UP000718593">
    <property type="component" value="Unassembled WGS sequence"/>
</dbReference>
<dbReference type="CDD" id="cd00130">
    <property type="entry name" value="PAS"/>
    <property type="match status" value="2"/>
</dbReference>
<dbReference type="InterPro" id="IPR000014">
    <property type="entry name" value="PAS"/>
</dbReference>
<dbReference type="PANTHER" id="PTHR24422:SF10">
    <property type="entry name" value="CHEMOTAXIS PROTEIN METHYLTRANSFERASE 2"/>
    <property type="match status" value="1"/>
</dbReference>
<evidence type="ECO:0000313" key="6">
    <source>
        <dbReference type="EMBL" id="MBF1165883.1"/>
    </source>
</evidence>
<dbReference type="InterPro" id="IPR013656">
    <property type="entry name" value="PAS_4"/>
</dbReference>
<reference evidence="6" key="1">
    <citation type="submission" date="2020-04" db="EMBL/GenBank/DDBJ databases">
        <title>Deep metagenomics examines the oral microbiome during advanced dental caries in children, revealing novel taxa and co-occurrences with host molecules.</title>
        <authorList>
            <person name="Baker J.L."/>
            <person name="Morton J.T."/>
            <person name="Dinis M."/>
            <person name="Alvarez R."/>
            <person name="Tran N.C."/>
            <person name="Knight R."/>
            <person name="Edlund A."/>
        </authorList>
    </citation>
    <scope>NUCLEOTIDE SEQUENCE</scope>
    <source>
        <strain evidence="6">JCVI_32_bin.24</strain>
    </source>
</reference>
<dbReference type="GO" id="GO:0016020">
    <property type="term" value="C:membrane"/>
    <property type="evidence" value="ECO:0007669"/>
    <property type="project" value="InterPro"/>
</dbReference>
<dbReference type="InterPro" id="IPR000700">
    <property type="entry name" value="PAS-assoc_C"/>
</dbReference>
<dbReference type="Gene3D" id="3.30.450.20">
    <property type="entry name" value="PAS domain"/>
    <property type="match status" value="2"/>
</dbReference>
<dbReference type="SMART" id="SM00091">
    <property type="entry name" value="PAS"/>
    <property type="match status" value="2"/>
</dbReference>
<dbReference type="SMART" id="SM00086">
    <property type="entry name" value="PAC"/>
    <property type="match status" value="2"/>
</dbReference>
<evidence type="ECO:0000313" key="7">
    <source>
        <dbReference type="Proteomes" id="UP000718593"/>
    </source>
</evidence>
<feature type="coiled-coil region" evidence="2">
    <location>
        <begin position="3"/>
        <end position="30"/>
    </location>
</feature>
<keyword evidence="1" id="KW-0807">Transducer</keyword>